<feature type="compositionally biased region" description="Low complexity" evidence="1">
    <location>
        <begin position="185"/>
        <end position="197"/>
    </location>
</feature>
<keyword evidence="4" id="KW-1185">Reference proteome</keyword>
<dbReference type="Gene3D" id="1.10.10.60">
    <property type="entry name" value="Homeodomain-like"/>
    <property type="match status" value="2"/>
</dbReference>
<sequence>MSDQTEEVIVPEPLIEETIEETIDELEAEEYFNNERTLTLIRLFKNYKPLVAAGSIKTMKQMWEIISADFLNEHQLSVTPQKCENRIKVLERGYKKMKDKLAKGERPKKLFPYYEEFQDMPLNKKYAFVPGLNSSNYSTYTTVNFNNTVKPVTPVTYIKLSNVKQDIDDVSQTENSQLIEQPQETSQQILPQQTTTPRQPPPSNMVIIGDIYFNRERTLALIDLYKKYNEKYCERAIKTKRRMWYIIAREMTSLFKIPITGSKCENKLKVLERNYKRGTYLKRRYEFEDELKAIFGDRVVRPPVVKPSTVFNNRATPSTSTTPQQVTIRVLDPKATIADKIETVLLGIRSDFQIYYRERLNIERDKLSLKRQKLSMMKDDRRKMR</sequence>
<dbReference type="PANTHER" id="PTHR47595:SF1">
    <property type="entry name" value="MYB_SANT-LIKE DNA-BINDING DOMAIN-CONTAINING PROTEIN"/>
    <property type="match status" value="1"/>
</dbReference>
<dbReference type="PANTHER" id="PTHR47595">
    <property type="entry name" value="HEAT SHOCK 70 KDA PROTEIN 14"/>
    <property type="match status" value="1"/>
</dbReference>
<protein>
    <recommendedName>
        <fullName evidence="2">Myb/SANT-like DNA-binding domain-containing protein</fullName>
    </recommendedName>
</protein>
<dbReference type="OrthoDB" id="10065625at2759"/>
<feature type="domain" description="Myb/SANT-like DNA-binding" evidence="2">
    <location>
        <begin position="213"/>
        <end position="277"/>
    </location>
</feature>
<dbReference type="Proteomes" id="UP001153636">
    <property type="component" value="Chromosome 1"/>
</dbReference>
<reference evidence="3" key="1">
    <citation type="submission" date="2022-01" db="EMBL/GenBank/DDBJ databases">
        <authorList>
            <person name="King R."/>
        </authorList>
    </citation>
    <scope>NUCLEOTIDE SEQUENCE</scope>
</reference>
<proteinExistence type="predicted"/>
<accession>A0A9P0CGT7</accession>
<dbReference type="InterPro" id="IPR044822">
    <property type="entry name" value="Myb_DNA-bind_4"/>
</dbReference>
<feature type="domain" description="Myb/SANT-like DNA-binding" evidence="2">
    <location>
        <begin position="31"/>
        <end position="119"/>
    </location>
</feature>
<gene>
    <name evidence="3" type="ORF">PSYICH_LOCUS161</name>
</gene>
<organism evidence="3 4">
    <name type="scientific">Psylliodes chrysocephalus</name>
    <dbReference type="NCBI Taxonomy" id="3402493"/>
    <lineage>
        <taxon>Eukaryota</taxon>
        <taxon>Metazoa</taxon>
        <taxon>Ecdysozoa</taxon>
        <taxon>Arthropoda</taxon>
        <taxon>Hexapoda</taxon>
        <taxon>Insecta</taxon>
        <taxon>Pterygota</taxon>
        <taxon>Neoptera</taxon>
        <taxon>Endopterygota</taxon>
        <taxon>Coleoptera</taxon>
        <taxon>Polyphaga</taxon>
        <taxon>Cucujiformia</taxon>
        <taxon>Chrysomeloidea</taxon>
        <taxon>Chrysomelidae</taxon>
        <taxon>Galerucinae</taxon>
        <taxon>Alticini</taxon>
        <taxon>Psylliodes</taxon>
    </lineage>
</organism>
<evidence type="ECO:0000259" key="2">
    <source>
        <dbReference type="Pfam" id="PF13837"/>
    </source>
</evidence>
<evidence type="ECO:0000313" key="3">
    <source>
        <dbReference type="EMBL" id="CAH1099015.1"/>
    </source>
</evidence>
<dbReference type="EMBL" id="OV651813">
    <property type="protein sequence ID" value="CAH1099015.1"/>
    <property type="molecule type" value="Genomic_DNA"/>
</dbReference>
<feature type="region of interest" description="Disordered" evidence="1">
    <location>
        <begin position="171"/>
        <end position="201"/>
    </location>
</feature>
<evidence type="ECO:0000256" key="1">
    <source>
        <dbReference type="SAM" id="MobiDB-lite"/>
    </source>
</evidence>
<dbReference type="AlphaFoldDB" id="A0A9P0CGT7"/>
<feature type="compositionally biased region" description="Polar residues" evidence="1">
    <location>
        <begin position="171"/>
        <end position="184"/>
    </location>
</feature>
<dbReference type="Pfam" id="PF13837">
    <property type="entry name" value="Myb_DNA-bind_4"/>
    <property type="match status" value="2"/>
</dbReference>
<name>A0A9P0CGT7_9CUCU</name>
<evidence type="ECO:0000313" key="4">
    <source>
        <dbReference type="Proteomes" id="UP001153636"/>
    </source>
</evidence>